<feature type="signal peptide" evidence="1">
    <location>
        <begin position="1"/>
        <end position="25"/>
    </location>
</feature>
<sequence length="191" mass="22376">MGKKYVMFVTFAYVFYSLLFIDSDCTHITGTWKTSEFFKFLVKFGVQKTDLRFKEDTLGYIFGNITLKSNFKHEATLAVLDRAYFLEYYGNRTVVDKEEACKRMFNKIKSITYDPDCEPIGDEDFLRKVPCPKGELCYDEDKSYHGVKGSQFTYKVEDLKEPRFWYVSLVACYRSNAVDCGFHHITEEAEL</sequence>
<name>A0A1B6LIA6_9HEMI</name>
<gene>
    <name evidence="2" type="ORF">g.53026</name>
</gene>
<organism evidence="2">
    <name type="scientific">Graphocephala atropunctata</name>
    <dbReference type="NCBI Taxonomy" id="36148"/>
    <lineage>
        <taxon>Eukaryota</taxon>
        <taxon>Metazoa</taxon>
        <taxon>Ecdysozoa</taxon>
        <taxon>Arthropoda</taxon>
        <taxon>Hexapoda</taxon>
        <taxon>Insecta</taxon>
        <taxon>Pterygota</taxon>
        <taxon>Neoptera</taxon>
        <taxon>Paraneoptera</taxon>
        <taxon>Hemiptera</taxon>
        <taxon>Auchenorrhyncha</taxon>
        <taxon>Membracoidea</taxon>
        <taxon>Cicadellidae</taxon>
        <taxon>Cicadellinae</taxon>
        <taxon>Cicadellini</taxon>
        <taxon>Graphocephala</taxon>
    </lineage>
</organism>
<proteinExistence type="predicted"/>
<reference evidence="2" key="1">
    <citation type="submission" date="2015-11" db="EMBL/GenBank/DDBJ databases">
        <title>De novo transcriptome assembly of four potential Pierce s Disease insect vectors from Arizona vineyards.</title>
        <authorList>
            <person name="Tassone E.E."/>
        </authorList>
    </citation>
    <scope>NUCLEOTIDE SEQUENCE</scope>
</reference>
<dbReference type="EMBL" id="GEBQ01016561">
    <property type="protein sequence ID" value="JAT23416.1"/>
    <property type="molecule type" value="Transcribed_RNA"/>
</dbReference>
<keyword evidence="1" id="KW-0732">Signal</keyword>
<evidence type="ECO:0000313" key="2">
    <source>
        <dbReference type="EMBL" id="JAT23416.1"/>
    </source>
</evidence>
<feature type="non-terminal residue" evidence="2">
    <location>
        <position position="191"/>
    </location>
</feature>
<evidence type="ECO:0000256" key="1">
    <source>
        <dbReference type="SAM" id="SignalP"/>
    </source>
</evidence>
<dbReference type="AlphaFoldDB" id="A0A1B6LIA6"/>
<feature type="chain" id="PRO_5008587448" evidence="1">
    <location>
        <begin position="26"/>
        <end position="191"/>
    </location>
</feature>
<protein>
    <submittedName>
        <fullName evidence="2">Uncharacterized protein</fullName>
    </submittedName>
</protein>
<accession>A0A1B6LIA6</accession>